<dbReference type="InterPro" id="IPR013083">
    <property type="entry name" value="Znf_RING/FYVE/PHD"/>
</dbReference>
<dbReference type="InterPro" id="IPR046336">
    <property type="entry name" value="Lon_prtase_N_sf"/>
</dbReference>
<dbReference type="AlphaFoldDB" id="A0AAD4DDL3"/>
<feature type="region of interest" description="Disordered" evidence="5">
    <location>
        <begin position="402"/>
        <end position="505"/>
    </location>
</feature>
<evidence type="ECO:0000313" key="8">
    <source>
        <dbReference type="EMBL" id="KAG0275378.1"/>
    </source>
</evidence>
<feature type="domain" description="Lon N-terminal" evidence="7">
    <location>
        <begin position="246"/>
        <end position="605"/>
    </location>
</feature>
<dbReference type="PROSITE" id="PS51787">
    <property type="entry name" value="LON_N"/>
    <property type="match status" value="1"/>
</dbReference>
<feature type="compositionally biased region" description="Low complexity" evidence="5">
    <location>
        <begin position="443"/>
        <end position="456"/>
    </location>
</feature>
<evidence type="ECO:0000259" key="6">
    <source>
        <dbReference type="PROSITE" id="PS50089"/>
    </source>
</evidence>
<evidence type="ECO:0000259" key="7">
    <source>
        <dbReference type="PROSITE" id="PS51787"/>
    </source>
</evidence>
<dbReference type="InterPro" id="IPR001841">
    <property type="entry name" value="Znf_RING"/>
</dbReference>
<dbReference type="Pfam" id="PF13445">
    <property type="entry name" value="zf-RING_UBOX"/>
    <property type="match status" value="1"/>
</dbReference>
<accession>A0AAD4DDL3</accession>
<dbReference type="SUPFAM" id="SSF88697">
    <property type="entry name" value="PUA domain-like"/>
    <property type="match status" value="1"/>
</dbReference>
<dbReference type="Proteomes" id="UP001194580">
    <property type="component" value="Unassembled WGS sequence"/>
</dbReference>
<evidence type="ECO:0000256" key="2">
    <source>
        <dbReference type="ARBA" id="ARBA00022771"/>
    </source>
</evidence>
<evidence type="ECO:0000256" key="4">
    <source>
        <dbReference type="PROSITE-ProRule" id="PRU00175"/>
    </source>
</evidence>
<dbReference type="InterPro" id="IPR003111">
    <property type="entry name" value="Lon_prtase_N"/>
</dbReference>
<dbReference type="Gene3D" id="3.30.40.10">
    <property type="entry name" value="Zinc/RING finger domain, C3HC4 (zinc finger)"/>
    <property type="match status" value="2"/>
</dbReference>
<feature type="compositionally biased region" description="Low complexity" evidence="5">
    <location>
        <begin position="94"/>
        <end position="114"/>
    </location>
</feature>
<dbReference type="Gene3D" id="1.20.58.1480">
    <property type="match status" value="1"/>
</dbReference>
<dbReference type="SMART" id="SM00464">
    <property type="entry name" value="LON"/>
    <property type="match status" value="1"/>
</dbReference>
<dbReference type="Gene3D" id="2.30.130.40">
    <property type="entry name" value="LON domain-like"/>
    <property type="match status" value="1"/>
</dbReference>
<dbReference type="GO" id="GO:0008270">
    <property type="term" value="F:zinc ion binding"/>
    <property type="evidence" value="ECO:0007669"/>
    <property type="project" value="UniProtKB-KW"/>
</dbReference>
<dbReference type="CDD" id="cd16514">
    <property type="entry name" value="RING-HC_LONFs_rpt2"/>
    <property type="match status" value="1"/>
</dbReference>
<dbReference type="PROSITE" id="PS51257">
    <property type="entry name" value="PROKAR_LIPOPROTEIN"/>
    <property type="match status" value="1"/>
</dbReference>
<feature type="domain" description="RING-type" evidence="6">
    <location>
        <begin position="152"/>
        <end position="190"/>
    </location>
</feature>
<keyword evidence="9" id="KW-1185">Reference proteome</keyword>
<dbReference type="Pfam" id="PF13923">
    <property type="entry name" value="zf-C3HC4_2"/>
    <property type="match status" value="1"/>
</dbReference>
<evidence type="ECO:0000256" key="5">
    <source>
        <dbReference type="SAM" id="MobiDB-lite"/>
    </source>
</evidence>
<dbReference type="PANTHER" id="PTHR23327">
    <property type="entry name" value="RING FINGER PROTEIN 127"/>
    <property type="match status" value="1"/>
</dbReference>
<gene>
    <name evidence="8" type="ORF">BGZ95_008850</name>
</gene>
<keyword evidence="1" id="KW-0479">Metal-binding</keyword>
<protein>
    <submittedName>
        <fullName evidence="8">Uncharacterized protein</fullName>
    </submittedName>
</protein>
<dbReference type="PANTHER" id="PTHR23327:SF42">
    <property type="entry name" value="LON PEPTIDASE N-TERMINAL DOMAIN AND RING FINGER PROTEIN C14F5.10C"/>
    <property type="match status" value="1"/>
</dbReference>
<dbReference type="InterPro" id="IPR027370">
    <property type="entry name" value="Znf-RING_euk"/>
</dbReference>
<reference evidence="8" key="1">
    <citation type="journal article" date="2020" name="Fungal Divers.">
        <title>Resolving the Mortierellaceae phylogeny through synthesis of multi-gene phylogenetics and phylogenomics.</title>
        <authorList>
            <person name="Vandepol N."/>
            <person name="Liber J."/>
            <person name="Desiro A."/>
            <person name="Na H."/>
            <person name="Kennedy M."/>
            <person name="Barry K."/>
            <person name="Grigoriev I.V."/>
            <person name="Miller A.N."/>
            <person name="O'Donnell K."/>
            <person name="Stajich J.E."/>
            <person name="Bonito G."/>
        </authorList>
    </citation>
    <scope>NUCLEOTIDE SEQUENCE</scope>
    <source>
        <strain evidence="8">NRRL 28262</strain>
    </source>
</reference>
<evidence type="ECO:0000313" key="9">
    <source>
        <dbReference type="Proteomes" id="UP001194580"/>
    </source>
</evidence>
<keyword evidence="2 4" id="KW-0863">Zinc-finger</keyword>
<comment type="caution">
    <text evidence="8">The sequence shown here is derived from an EMBL/GenBank/DDBJ whole genome shotgun (WGS) entry which is preliminary data.</text>
</comment>
<sequence length="616" mass="69473">MLPLQCRICKDLLLNPITLPCGFTACQACLPPLESISFHQQIQCPFPACARSNPHWDNHLFNTHSADQLSIDVTLQSLTTAWRATCLQQRTRTESLLPSTSSTSSIDTTTTTRLTHPHPDTPSEPAPTPNFYQNVPQVIEALRPKIQQETECQVCFLVFDQPLTTSCGHTLCKTCLITSLDHNPNCPLCRRKLPLYMFYHNQPVNKTLVRLINFMGRQSAQDEIEGLSFNATTIAAEEQRNLDPNLAMTPLFINSLIFPRMPCYLLVFEPRYRRMLRNVLKTESKVFGMVLPPQQRKQHRFAMDEAVARWEPSREYGTLLKIVSLELLPDGRALVETVGLSRFQILTYSMLDGYYTATAVELIEDMSDEQERGREKAAMDVASPQLEQVRRAMANDDDELTAVSISYRERDIGTDTDSGKDHESSGDEDTEEQQLDRRRSRNSQRSSPLSNLSPLLTRAERSAPANTGPTSRVSASLPSVTSSASSQPSSTGAQQSAVDGKEEEEEEVVLGLKDLHSVELGTISQKQLMQILQGFVAHMQDRLGPLATQRLEREFGEMIEDDGRSFSFWVGSILPVRQDQKYELLKQRSVRERLQTVLGWIREIEARRSLAVCSIQ</sequence>
<dbReference type="EMBL" id="JAAAIL010000486">
    <property type="protein sequence ID" value="KAG0275378.1"/>
    <property type="molecule type" value="Genomic_DNA"/>
</dbReference>
<evidence type="ECO:0000256" key="3">
    <source>
        <dbReference type="ARBA" id="ARBA00022833"/>
    </source>
</evidence>
<name>A0AAD4DDL3_9FUNG</name>
<evidence type="ECO:0000256" key="1">
    <source>
        <dbReference type="ARBA" id="ARBA00022723"/>
    </source>
</evidence>
<organism evidence="8 9">
    <name type="scientific">Linnemannia exigua</name>
    <dbReference type="NCBI Taxonomy" id="604196"/>
    <lineage>
        <taxon>Eukaryota</taxon>
        <taxon>Fungi</taxon>
        <taxon>Fungi incertae sedis</taxon>
        <taxon>Mucoromycota</taxon>
        <taxon>Mortierellomycotina</taxon>
        <taxon>Mortierellomycetes</taxon>
        <taxon>Mortierellales</taxon>
        <taxon>Mortierellaceae</taxon>
        <taxon>Linnemannia</taxon>
    </lineage>
</organism>
<dbReference type="SUPFAM" id="SSF57850">
    <property type="entry name" value="RING/U-box"/>
    <property type="match status" value="2"/>
</dbReference>
<dbReference type="InterPro" id="IPR015947">
    <property type="entry name" value="PUA-like_sf"/>
</dbReference>
<keyword evidence="3" id="KW-0862">Zinc</keyword>
<feature type="compositionally biased region" description="Basic and acidic residues" evidence="5">
    <location>
        <begin position="407"/>
        <end position="425"/>
    </location>
</feature>
<proteinExistence type="predicted"/>
<feature type="compositionally biased region" description="Low complexity" evidence="5">
    <location>
        <begin position="471"/>
        <end position="498"/>
    </location>
</feature>
<dbReference type="PROSITE" id="PS50089">
    <property type="entry name" value="ZF_RING_2"/>
    <property type="match status" value="2"/>
</dbReference>
<feature type="region of interest" description="Disordered" evidence="5">
    <location>
        <begin position="93"/>
        <end position="129"/>
    </location>
</feature>
<dbReference type="Pfam" id="PF02190">
    <property type="entry name" value="LON_substr_bdg"/>
    <property type="match status" value="1"/>
</dbReference>
<dbReference type="InterPro" id="IPR017907">
    <property type="entry name" value="Znf_RING_CS"/>
</dbReference>
<dbReference type="GO" id="GO:0061630">
    <property type="term" value="F:ubiquitin protein ligase activity"/>
    <property type="evidence" value="ECO:0007669"/>
    <property type="project" value="TreeGrafter"/>
</dbReference>
<dbReference type="PROSITE" id="PS00518">
    <property type="entry name" value="ZF_RING_1"/>
    <property type="match status" value="1"/>
</dbReference>
<feature type="domain" description="RING-type" evidence="6">
    <location>
        <begin position="6"/>
        <end position="45"/>
    </location>
</feature>
<dbReference type="SMART" id="SM00184">
    <property type="entry name" value="RING"/>
    <property type="match status" value="2"/>
</dbReference>